<dbReference type="Proteomes" id="UP000265618">
    <property type="component" value="Unassembled WGS sequence"/>
</dbReference>
<gene>
    <name evidence="2" type="ORF">KIPB_002106</name>
</gene>
<reference evidence="2 3" key="1">
    <citation type="journal article" date="2018" name="PLoS ONE">
        <title>The draft genome of Kipferlia bialata reveals reductive genome evolution in fornicate parasites.</title>
        <authorList>
            <person name="Tanifuji G."/>
            <person name="Takabayashi S."/>
            <person name="Kume K."/>
            <person name="Takagi M."/>
            <person name="Nakayama T."/>
            <person name="Kamikawa R."/>
            <person name="Inagaki Y."/>
            <person name="Hashimoto T."/>
        </authorList>
    </citation>
    <scope>NUCLEOTIDE SEQUENCE [LARGE SCALE GENOMIC DNA]</scope>
    <source>
        <strain evidence="2">NY0173</strain>
    </source>
</reference>
<evidence type="ECO:0000256" key="1">
    <source>
        <dbReference type="SAM" id="Phobius"/>
    </source>
</evidence>
<dbReference type="EMBL" id="BDIP01000327">
    <property type="protein sequence ID" value="GCA62224.1"/>
    <property type="molecule type" value="Genomic_DNA"/>
</dbReference>
<protein>
    <submittedName>
        <fullName evidence="2">Uncharacterized protein</fullName>
    </submittedName>
</protein>
<dbReference type="GO" id="GO:0016042">
    <property type="term" value="P:lipid catabolic process"/>
    <property type="evidence" value="ECO:0007669"/>
    <property type="project" value="InterPro"/>
</dbReference>
<name>A0A391NJ59_9EUKA</name>
<sequence length="107" mass="12119">MGMAAQYVETAFNALTSAGVDYPQVWYGVYYYCTCLICVVTLHMICLQPSRAAKAAAIPLSPEQRSVNRSMRYRALVNDKAEYKEYLHRQPHDLLDSLNPSLKLTIT</sequence>
<comment type="caution">
    <text evidence="2">The sequence shown here is derived from an EMBL/GenBank/DDBJ whole genome shotgun (WGS) entry which is preliminary data.</text>
</comment>
<keyword evidence="1" id="KW-1133">Transmembrane helix</keyword>
<keyword evidence="1" id="KW-0472">Membrane</keyword>
<dbReference type="PROSITE" id="PS00121">
    <property type="entry name" value="COLIPASE_1"/>
    <property type="match status" value="1"/>
</dbReference>
<dbReference type="GO" id="GO:0008047">
    <property type="term" value="F:enzyme activator activity"/>
    <property type="evidence" value="ECO:0007669"/>
    <property type="project" value="InterPro"/>
</dbReference>
<evidence type="ECO:0000313" key="2">
    <source>
        <dbReference type="EMBL" id="GCA62224.1"/>
    </source>
</evidence>
<dbReference type="AlphaFoldDB" id="A0A391NJ59"/>
<accession>A0A391NJ59</accession>
<dbReference type="InterPro" id="IPR017915">
    <property type="entry name" value="Colipase_CS"/>
</dbReference>
<proteinExistence type="predicted"/>
<dbReference type="GO" id="GO:0007586">
    <property type="term" value="P:digestion"/>
    <property type="evidence" value="ECO:0007669"/>
    <property type="project" value="InterPro"/>
</dbReference>
<keyword evidence="1" id="KW-0812">Transmembrane</keyword>
<feature type="transmembrane region" description="Helical" evidence="1">
    <location>
        <begin position="29"/>
        <end position="47"/>
    </location>
</feature>
<organism evidence="2 3">
    <name type="scientific">Kipferlia bialata</name>
    <dbReference type="NCBI Taxonomy" id="797122"/>
    <lineage>
        <taxon>Eukaryota</taxon>
        <taxon>Metamonada</taxon>
        <taxon>Carpediemonas-like organisms</taxon>
        <taxon>Kipferlia</taxon>
    </lineage>
</organism>
<evidence type="ECO:0000313" key="3">
    <source>
        <dbReference type="Proteomes" id="UP000265618"/>
    </source>
</evidence>
<keyword evidence="3" id="KW-1185">Reference proteome</keyword>
<dbReference type="GO" id="GO:0005576">
    <property type="term" value="C:extracellular region"/>
    <property type="evidence" value="ECO:0007669"/>
    <property type="project" value="InterPro"/>
</dbReference>